<dbReference type="InterPro" id="IPR043502">
    <property type="entry name" value="DNA/RNA_pol_sf"/>
</dbReference>
<reference evidence="3 4" key="2">
    <citation type="submission" date="2015-01" db="EMBL/GenBank/DDBJ databases">
        <authorList>
            <consortium name="NBRP consortium"/>
            <person name="Sawabe T."/>
            <person name="Meirelles P."/>
            <person name="Feng G."/>
            <person name="Sayaka M."/>
            <person name="Hattori M."/>
            <person name="Ohkuma M."/>
        </authorList>
    </citation>
    <scope>NUCLEOTIDE SEQUENCE [LARGE SCALE GENOMIC DNA]</scope>
    <source>
        <strain evidence="4">JCM 19231</strain>
    </source>
</reference>
<evidence type="ECO:0000313" key="4">
    <source>
        <dbReference type="Proteomes" id="UP000031671"/>
    </source>
</evidence>
<feature type="region of interest" description="Disordered" evidence="2">
    <location>
        <begin position="263"/>
        <end position="289"/>
    </location>
</feature>
<comment type="caution">
    <text evidence="3">The sequence shown here is derived from an EMBL/GenBank/DDBJ whole genome shotgun (WGS) entry which is preliminary data.</text>
</comment>
<dbReference type="EMBL" id="BBRZ01000017">
    <property type="protein sequence ID" value="GAM55707.1"/>
    <property type="molecule type" value="Genomic_DNA"/>
</dbReference>
<proteinExistence type="predicted"/>
<dbReference type="SUPFAM" id="SSF56672">
    <property type="entry name" value="DNA/RNA polymerases"/>
    <property type="match status" value="1"/>
</dbReference>
<gene>
    <name evidence="3" type="ORF">JCM19231_771</name>
</gene>
<evidence type="ECO:0000256" key="1">
    <source>
        <dbReference type="ARBA" id="ARBA00022763"/>
    </source>
</evidence>
<dbReference type="CDD" id="cd03468">
    <property type="entry name" value="PolY_like"/>
    <property type="match status" value="1"/>
</dbReference>
<evidence type="ECO:0000313" key="3">
    <source>
        <dbReference type="EMBL" id="GAM55707.1"/>
    </source>
</evidence>
<name>A0A0B8NTT4_9VIBR</name>
<sequence>MLTLYRDLESYWKVISKHLDKLGLTYHYATAYSPLAAKLLAEVGANRISDTKEQIDRQLFAEPIQATELSNSNIEKLNRIGVRSLEQLLTLNMTEIARRFDIQVVNYVGRLLGQFKHPMQFYHPPAHFSQHLVLLYEVEHTDWLQKPLARLLSQLEQFLKLRDQVAYEIKLTLVQRDKTEQEVRFYSAIGDYLAAKWQQLTKLTLESVTLKAPITSLELSVERMGETPANHKDLFDKHHQAMSPLELVSQLQAKLGKGAIQGIQASPDPRPENSTQYVEPLQDQASTTTSKKLLRPSFIYKEPKPLDQRVNILHGPERIHTGWWDGNSVKRDYFIARDEQGRWIWVYRTPEKAWFVQGLFS</sequence>
<dbReference type="Proteomes" id="UP000031671">
    <property type="component" value="Unassembled WGS sequence"/>
</dbReference>
<keyword evidence="1" id="KW-0227">DNA damage</keyword>
<dbReference type="GO" id="GO:0006281">
    <property type="term" value="P:DNA repair"/>
    <property type="evidence" value="ECO:0007669"/>
    <property type="project" value="TreeGrafter"/>
</dbReference>
<reference evidence="3 4" key="1">
    <citation type="submission" date="2015-01" db="EMBL/GenBank/DDBJ databases">
        <title>Vibrio sp. C1 JCM 19231 whole genome shotgun sequence.</title>
        <authorList>
            <person name="Sawabe T."/>
            <person name="Meirelles P."/>
            <person name="Feng G."/>
            <person name="Sayaka M."/>
            <person name="Hattori M."/>
            <person name="Ohkuma M."/>
        </authorList>
    </citation>
    <scope>NUCLEOTIDE SEQUENCE [LARGE SCALE GENOMIC DNA]</scope>
    <source>
        <strain evidence="4">JCM 19231</strain>
    </source>
</reference>
<feature type="compositionally biased region" description="Polar residues" evidence="2">
    <location>
        <begin position="272"/>
        <end position="289"/>
    </location>
</feature>
<dbReference type="InterPro" id="IPR050356">
    <property type="entry name" value="SulA_CellDiv_inhibitor"/>
</dbReference>
<dbReference type="PANTHER" id="PTHR35369">
    <property type="entry name" value="BLR3025 PROTEIN-RELATED"/>
    <property type="match status" value="1"/>
</dbReference>
<dbReference type="AlphaFoldDB" id="A0A0B8NTT4"/>
<organism evidence="3 4">
    <name type="scientific">Vibrio ishigakensis</name>
    <dbReference type="NCBI Taxonomy" id="1481914"/>
    <lineage>
        <taxon>Bacteria</taxon>
        <taxon>Pseudomonadati</taxon>
        <taxon>Pseudomonadota</taxon>
        <taxon>Gammaproteobacteria</taxon>
        <taxon>Vibrionales</taxon>
        <taxon>Vibrionaceae</taxon>
        <taxon>Vibrio</taxon>
    </lineage>
</organism>
<protein>
    <submittedName>
        <fullName evidence="3">DNA polymerase IV-like protein imuB</fullName>
    </submittedName>
</protein>
<accession>A0A0B8NTT4</accession>
<dbReference type="PANTHER" id="PTHR35369:SF2">
    <property type="entry name" value="BLR3025 PROTEIN"/>
    <property type="match status" value="1"/>
</dbReference>
<keyword evidence="4" id="KW-1185">Reference proteome</keyword>
<evidence type="ECO:0000256" key="2">
    <source>
        <dbReference type="SAM" id="MobiDB-lite"/>
    </source>
</evidence>